<evidence type="ECO:0000313" key="4">
    <source>
        <dbReference type="WBParaSite" id="SRAE_2000057900.1"/>
    </source>
</evidence>
<reference evidence="2 3" key="1">
    <citation type="submission" date="2014-09" db="EMBL/GenBank/DDBJ databases">
        <authorList>
            <person name="Martin A.A."/>
        </authorList>
    </citation>
    <scope>NUCLEOTIDE SEQUENCE</scope>
    <source>
        <strain evidence="3">ED321</strain>
        <strain evidence="2">ED321 Heterogonic</strain>
    </source>
</reference>
<name>A0A090LEG3_STRRB</name>
<evidence type="ECO:0000313" key="2">
    <source>
        <dbReference type="EMBL" id="CEF65905.1"/>
    </source>
</evidence>
<evidence type="ECO:0000256" key="1">
    <source>
        <dbReference type="SAM" id="MobiDB-lite"/>
    </source>
</evidence>
<dbReference type="GeneID" id="36378269"/>
<evidence type="ECO:0000313" key="3">
    <source>
        <dbReference type="Proteomes" id="UP000035682"/>
    </source>
</evidence>
<feature type="region of interest" description="Disordered" evidence="1">
    <location>
        <begin position="272"/>
        <end position="292"/>
    </location>
</feature>
<dbReference type="WBParaSite" id="SRAE_2000057900.1">
    <property type="protein sequence ID" value="SRAE_2000057900.1"/>
    <property type="gene ID" value="WBGene00260775"/>
</dbReference>
<dbReference type="AlphaFoldDB" id="A0A090LEG3"/>
<dbReference type="WormBase" id="SRAE_2000057900">
    <property type="protein sequence ID" value="SRP00343"/>
    <property type="gene ID" value="WBGene00260775"/>
</dbReference>
<sequence>MVYIPDLSKGNITKKFKNIKNYFKHENENEGTDPQNNANVDEKKKSQFLDKKKSNCVNECNKKNSTDKNNTVVVKRTYAEIIKDAIDRKKCELNQKLTFLREDRKKDNIKTDIVNDDQEIVDDKVKKNETKELVVKKTKSDTIVVPSQPSNTNVVPETVKEEQVDTTTDSGNFKKLSFPNFTGLMPSPNMGAIYDNFSTSIKNVKNGIKNMGQNIEIKKPDFVGLRKRLSSITKEGRQERFEKLAEEEYTSSTSDDLLPALNKFVKLKKKKVDTNAESSQREDNSKKRRKNRKDKKIPFVYLANLSVKDGKDLVSEEVYNKLHMNNKFTKGFFTDSKGKPLWCKKAGDQSVEESDDSSTDSGDICALVSDALLAYCDGNFQIAEQLPRAYTSDANGDLHEIVKNDHLYTMDCVINNTVRTFSKMEEYKKSVQSLECSKPGNTKINQMPLLKFAKEVKVVIYNRMNPSELAEPIEFIPLDVGPSKHFNNKVQ</sequence>
<dbReference type="CTD" id="36378269"/>
<proteinExistence type="predicted"/>
<evidence type="ECO:0000313" key="5">
    <source>
        <dbReference type="WormBase" id="SRAE_2000057900"/>
    </source>
</evidence>
<reference evidence="4" key="2">
    <citation type="submission" date="2020-12" db="UniProtKB">
        <authorList>
            <consortium name="WormBaseParasite"/>
        </authorList>
    </citation>
    <scope>IDENTIFICATION</scope>
</reference>
<gene>
    <name evidence="2 4 5" type="ORF">SRAE_2000057900</name>
</gene>
<accession>A0A090LEG3</accession>
<dbReference type="Proteomes" id="UP000035682">
    <property type="component" value="Unplaced"/>
</dbReference>
<protein>
    <submittedName>
        <fullName evidence="2 4">Uncharacterized protein</fullName>
    </submittedName>
</protein>
<dbReference type="RefSeq" id="XP_024505105.1">
    <property type="nucleotide sequence ID" value="XM_024651426.1"/>
</dbReference>
<keyword evidence="3" id="KW-1185">Reference proteome</keyword>
<feature type="region of interest" description="Disordered" evidence="1">
    <location>
        <begin position="26"/>
        <end position="47"/>
    </location>
</feature>
<organism evidence="2">
    <name type="scientific">Strongyloides ratti</name>
    <name type="common">Parasitic roundworm</name>
    <dbReference type="NCBI Taxonomy" id="34506"/>
    <lineage>
        <taxon>Eukaryota</taxon>
        <taxon>Metazoa</taxon>
        <taxon>Ecdysozoa</taxon>
        <taxon>Nematoda</taxon>
        <taxon>Chromadorea</taxon>
        <taxon>Rhabditida</taxon>
        <taxon>Tylenchina</taxon>
        <taxon>Panagrolaimomorpha</taxon>
        <taxon>Strongyloidoidea</taxon>
        <taxon>Strongyloididae</taxon>
        <taxon>Strongyloides</taxon>
    </lineage>
</organism>
<dbReference type="EMBL" id="LN609529">
    <property type="protein sequence ID" value="CEF65905.1"/>
    <property type="molecule type" value="Genomic_DNA"/>
</dbReference>